<organism evidence="2 3">
    <name type="scientific">Mycolicibacterium smegmatis (strain MKD8)</name>
    <name type="common">Mycobacterium smegmatis</name>
    <dbReference type="NCBI Taxonomy" id="1214915"/>
    <lineage>
        <taxon>Bacteria</taxon>
        <taxon>Bacillati</taxon>
        <taxon>Actinomycetota</taxon>
        <taxon>Actinomycetes</taxon>
        <taxon>Mycobacteriales</taxon>
        <taxon>Mycobacteriaceae</taxon>
        <taxon>Mycolicibacterium</taxon>
    </lineage>
</organism>
<dbReference type="Proteomes" id="UP000011200">
    <property type="component" value="Chromosome"/>
</dbReference>
<dbReference type="CDD" id="cd17919">
    <property type="entry name" value="DEXHc_Snf"/>
    <property type="match status" value="1"/>
</dbReference>
<dbReference type="EMBL" id="CP027541">
    <property type="protein sequence ID" value="AWT52172.1"/>
    <property type="molecule type" value="Genomic_DNA"/>
</dbReference>
<dbReference type="GO" id="GO:0005524">
    <property type="term" value="F:ATP binding"/>
    <property type="evidence" value="ECO:0007669"/>
    <property type="project" value="InterPro"/>
</dbReference>
<feature type="domain" description="Helicase ATP-binding" evidence="1">
    <location>
        <begin position="257"/>
        <end position="415"/>
    </location>
</feature>
<dbReference type="AlphaFoldDB" id="A0A2U9PKB0"/>
<evidence type="ECO:0000313" key="2">
    <source>
        <dbReference type="EMBL" id="AWT52172.1"/>
    </source>
</evidence>
<dbReference type="Gene3D" id="3.40.50.300">
    <property type="entry name" value="P-loop containing nucleotide triphosphate hydrolases"/>
    <property type="match status" value="1"/>
</dbReference>
<name>A0A2U9PKB0_MYCSE</name>
<accession>A0A2U9PKB0</accession>
<dbReference type="InterPro" id="IPR014001">
    <property type="entry name" value="Helicase_ATP-bd"/>
</dbReference>
<dbReference type="SUPFAM" id="SSF52540">
    <property type="entry name" value="P-loop containing nucleoside triphosphate hydrolases"/>
    <property type="match status" value="2"/>
</dbReference>
<evidence type="ECO:0000313" key="3">
    <source>
        <dbReference type="Proteomes" id="UP000011200"/>
    </source>
</evidence>
<gene>
    <name evidence="2" type="ORF">D806_011840</name>
</gene>
<protein>
    <submittedName>
        <fullName evidence="2">SNF2 domain protein</fullName>
    </submittedName>
</protein>
<dbReference type="PANTHER" id="PTHR10799">
    <property type="entry name" value="SNF2/RAD54 HELICASE FAMILY"/>
    <property type="match status" value="1"/>
</dbReference>
<dbReference type="InterPro" id="IPR038718">
    <property type="entry name" value="SNF2-like_sf"/>
</dbReference>
<proteinExistence type="predicted"/>
<dbReference type="RefSeq" id="WP_003892559.1">
    <property type="nucleotide sequence ID" value="NZ_CP027541.1"/>
</dbReference>
<dbReference type="InterPro" id="IPR027417">
    <property type="entry name" value="P-loop_NTPase"/>
</dbReference>
<evidence type="ECO:0000259" key="1">
    <source>
        <dbReference type="PROSITE" id="PS51192"/>
    </source>
</evidence>
<dbReference type="SMART" id="SM00487">
    <property type="entry name" value="DEXDc"/>
    <property type="match status" value="1"/>
</dbReference>
<dbReference type="InterPro" id="IPR000330">
    <property type="entry name" value="SNF2_N"/>
</dbReference>
<dbReference type="Pfam" id="PF00176">
    <property type="entry name" value="SNF2-rel_dom"/>
    <property type="match status" value="1"/>
</dbReference>
<dbReference type="PROSITE" id="PS51192">
    <property type="entry name" value="HELICASE_ATP_BIND_1"/>
    <property type="match status" value="1"/>
</dbReference>
<sequence>MDRADLVRRADGLLADLGTLRAEIAANVRANTDAVVERALQSTPLAGVRPYLTLGTRISALLNSEYRTVADVHTVPARLLTQVPGVDIATAQAVQAGAQLMADRIRTTTRPRLDRESESDTALLADLLVLIKATPPAKQLRRILPRVRARVEAPNGNGRRRRTEAAAVEEPDPLLDKVADLVERIECARKPETDVWAGYRRDGAEIDRLLMEFASGTTDVDAAQGFVGAAVAEEAAQIDVDRSLVRTELRGYQLFGAQYALARRRVLLCDELGLGKTLQALTVAAHLAAAETMRHTLVICPANTGIHWAEETLKHTWLTPLEIRGRRREERLAEWKDKGGLAIVTFSALSKITLPERPGLVIVDEAHLLRDPKSDRARAVRNVLTADACVLFLSGVPLHNRIEGFRHLADFLQPDVATKVPPNAGAQGSVAFRRTADRVYLRRDYRDVVAELPQRISTDEWVRLTGEDRVRYRRAVDGGNFSAIRQAAWPSGMPGPPGPSAKLDRLIELISEAHINGARVVVLSHFPGVLETIRKALPGTVFGPLDESVPDRQAMLDAFATARGPATLLAQLDVGPLDLRRLSMPLVAIVTEPQWQPRAERRMIGRTQRLSDLHTVRVHRLLARGSIDEPIRRLAHHPDEPPPHQDEMVRAEQTRLARLDRMR</sequence>
<reference evidence="3" key="2">
    <citation type="submission" date="2018-03" db="EMBL/GenBank/DDBJ databases">
        <authorList>
            <person name="Derbyshire K."/>
            <person name="Gray T.A."/>
            <person name="Champion M."/>
        </authorList>
    </citation>
    <scope>NUCLEOTIDE SEQUENCE [LARGE SCALE GENOMIC DNA]</scope>
    <source>
        <strain evidence="3">MKD8</strain>
    </source>
</reference>
<dbReference type="Gene3D" id="3.40.50.10810">
    <property type="entry name" value="Tandem AAA-ATPase domain"/>
    <property type="match status" value="1"/>
</dbReference>
<reference evidence="2 3" key="1">
    <citation type="journal article" date="2013" name="Genome Announc.">
        <title>Draft genome sequence of MKD8, a conjugal recipient Mycobacterium smegmatis strain.</title>
        <authorList>
            <person name="Gray T.A."/>
            <person name="Palumbo M.J."/>
            <person name="Derbyshire K.M."/>
        </authorList>
    </citation>
    <scope>NUCLEOTIDE SEQUENCE [LARGE SCALE GENOMIC DNA]</scope>
    <source>
        <strain evidence="2 3">MKD8</strain>
    </source>
</reference>